<evidence type="ECO:0000313" key="13">
    <source>
        <dbReference type="EMBL" id="KAF0030039.1"/>
    </source>
</evidence>
<dbReference type="SMART" id="SM00320">
    <property type="entry name" value="WD40"/>
    <property type="match status" value="9"/>
</dbReference>
<dbReference type="InterPro" id="IPR020472">
    <property type="entry name" value="WD40_PAC1"/>
</dbReference>
<feature type="repeat" description="WD" evidence="10">
    <location>
        <begin position="676"/>
        <end position="712"/>
    </location>
</feature>
<dbReference type="InterPro" id="IPR051242">
    <property type="entry name" value="WD-EF-hand_domain"/>
</dbReference>
<keyword evidence="9" id="KW-0472">Membrane</keyword>
<comment type="subcellular location">
    <subcellularLocation>
        <location evidence="1">Membrane</location>
        <topology evidence="1">Single-pass type II membrane protein</topology>
    </subcellularLocation>
</comment>
<dbReference type="Pfam" id="PF02434">
    <property type="entry name" value="Fringe"/>
    <property type="match status" value="2"/>
</dbReference>
<dbReference type="PANTHER" id="PTHR44324:SF4">
    <property type="entry name" value="WD40 REPEAT DOMAIN 95"/>
    <property type="match status" value="1"/>
</dbReference>
<dbReference type="PRINTS" id="PR00320">
    <property type="entry name" value="GPROTEINBRPT"/>
</dbReference>
<evidence type="ECO:0000256" key="4">
    <source>
        <dbReference type="ARBA" id="ARBA00022679"/>
    </source>
</evidence>
<accession>A0A6A4SBM3</accession>
<keyword evidence="7" id="KW-0735">Signal-anchor</keyword>
<name>A0A6A4SBM3_SCOMX</name>
<keyword evidence="4" id="KW-0808">Transferase</keyword>
<dbReference type="InterPro" id="IPR036322">
    <property type="entry name" value="WD40_repeat_dom_sf"/>
</dbReference>
<dbReference type="Pfam" id="PF00400">
    <property type="entry name" value="WD40"/>
    <property type="match status" value="6"/>
</dbReference>
<dbReference type="Gene3D" id="3.90.550.50">
    <property type="match status" value="2"/>
</dbReference>
<feature type="region of interest" description="Disordered" evidence="11">
    <location>
        <begin position="1"/>
        <end position="27"/>
    </location>
</feature>
<gene>
    <name evidence="13" type="ORF">F2P81_016770</name>
</gene>
<evidence type="ECO:0000256" key="11">
    <source>
        <dbReference type="SAM" id="MobiDB-lite"/>
    </source>
</evidence>
<organism evidence="13 14">
    <name type="scientific">Scophthalmus maximus</name>
    <name type="common">Turbot</name>
    <name type="synonym">Psetta maxima</name>
    <dbReference type="NCBI Taxonomy" id="52904"/>
    <lineage>
        <taxon>Eukaryota</taxon>
        <taxon>Metazoa</taxon>
        <taxon>Chordata</taxon>
        <taxon>Craniata</taxon>
        <taxon>Vertebrata</taxon>
        <taxon>Euteleostomi</taxon>
        <taxon>Actinopterygii</taxon>
        <taxon>Neopterygii</taxon>
        <taxon>Teleostei</taxon>
        <taxon>Neoteleostei</taxon>
        <taxon>Acanthomorphata</taxon>
        <taxon>Carangaria</taxon>
        <taxon>Pleuronectiformes</taxon>
        <taxon>Pleuronectoidei</taxon>
        <taxon>Scophthalmidae</taxon>
        <taxon>Scophthalmus</taxon>
    </lineage>
</organism>
<protein>
    <recommendedName>
        <fullName evidence="12">Fringe-like glycosyltransferase domain-containing protein</fullName>
    </recommendedName>
</protein>
<evidence type="ECO:0000256" key="9">
    <source>
        <dbReference type="ARBA" id="ARBA00023136"/>
    </source>
</evidence>
<evidence type="ECO:0000256" key="1">
    <source>
        <dbReference type="ARBA" id="ARBA00004606"/>
    </source>
</evidence>
<feature type="domain" description="Fringe-like glycosyltransferase" evidence="12">
    <location>
        <begin position="1188"/>
        <end position="1268"/>
    </location>
</feature>
<evidence type="ECO:0000256" key="6">
    <source>
        <dbReference type="ARBA" id="ARBA00022737"/>
    </source>
</evidence>
<dbReference type="GO" id="GO:0016020">
    <property type="term" value="C:membrane"/>
    <property type="evidence" value="ECO:0007669"/>
    <property type="project" value="UniProtKB-SubCell"/>
</dbReference>
<dbReference type="PROSITE" id="PS50294">
    <property type="entry name" value="WD_REPEATS_REGION"/>
    <property type="match status" value="2"/>
</dbReference>
<feature type="repeat" description="WD" evidence="10">
    <location>
        <begin position="770"/>
        <end position="810"/>
    </location>
</feature>
<feature type="repeat" description="WD" evidence="10">
    <location>
        <begin position="921"/>
        <end position="955"/>
    </location>
</feature>
<keyword evidence="2 10" id="KW-0853">WD repeat</keyword>
<dbReference type="SUPFAM" id="SSF50978">
    <property type="entry name" value="WD40 repeat-like"/>
    <property type="match status" value="3"/>
</dbReference>
<dbReference type="PROSITE" id="PS50082">
    <property type="entry name" value="WD_REPEATS_2"/>
    <property type="match status" value="6"/>
</dbReference>
<evidence type="ECO:0000313" key="14">
    <source>
        <dbReference type="Proteomes" id="UP000438429"/>
    </source>
</evidence>
<evidence type="ECO:0000256" key="3">
    <source>
        <dbReference type="ARBA" id="ARBA00022676"/>
    </source>
</evidence>
<dbReference type="PROSITE" id="PS00678">
    <property type="entry name" value="WD_REPEATS_1"/>
    <property type="match status" value="3"/>
</dbReference>
<sequence>MTNRQLAPTRADRTDTRKWRERRAASTEGSVMKCPSSVCTHVKSFMMWRLPMDATQSPEYVRFPLTCPPSEGDICKAMTTQYRSTYRCDFTGLPQEREAVKTVLSKKDYSNNREKVNKLPTVVITTGSPALLRCNARRAKNIDLEQQYSIRAVHAFNQNNISNPPASFRNRRVQGRGRETPPGLDVWLSDLMNGLDFETGGLRCIDAKNFGRLVKKCLGLPDTGQFCTYMLQEYKEKEESAKRSKQVAFTLPATTKALGHGIPIVNIHSDHDGTIITVREDSAVCFWSPELQPLKTKHLFTEGPANRKSKWASDFTLMTEYNKLMIATGDREIQLYDLSTLEPYCQINALDTVPLTLYYGCTGPDKCCILYGDTEGCVTIILISSVGDTLRLWNKLPKVENIPNIVIDNAAVSPNVTFVRWKVHHGWVTQAKYFPSFQAVVSSSNEESSLVIGCVLPLTDAEQQLSEIREACYEGKTKKVQMSWTPQIRASCDQTVFTVHKGVKTFDLCQKHSLLVTGGMDRLIRMWDPHFSGKPTGILKGHSAPIVHLCISSEDSQIFSVSTDSTVKIWDIQDQSCLFTADPKASGIHGDISACSYSSAMKSLFIAADCMAVLSLKIRPQFCSRLTVSHNKPVMCCGYSQEFRQVVSCTEGSVVKVWDFDTGRQVFEFGGTRDLSAITCMTFDLRGRRLITGGRDGCLKIWNFNNGQCLKTLKKDGECNEVCDCIFLKVNRNSYVMSVGRDRKIDIYSDIPEDLRHVQRPQPSWEDDLKNGHNEDVLCAAQCPPSLLATSSYDGEIIVWNVVSGRIQCRFVTPHAAEYQSAEGLDLSVPSIIFLKNLKVSSATALLSSGAVGCINIWQVLRGGKFVSSFKASRFQQKITKLAKTDKDTLLYAADQIGYIYVYNMNKYSPEQKSPRAETFWRAHTGRVSGLQIVDNDQVVLTSSTDHTVRLWSTRGEFIGTFGQSESWSIHISSSWMHPAVPYEVLIHPLSMPDHDILNVKTHLTDATNPDKAEADRGELQTLVIKLPGILTSYRTTALLKSFDTLEPPNTSKAHAPSAFFPQQLQRRQDSPRMLSSSVGVAGCLLFLSVFHINFATGSPGKGSQSQDDMHVIHNNQLDLREIVFIIQSQSHYFHVRQAERRRADLLKQAHSLTEKPPEVLLLHDLSDNEGDWSILPLLPYLSYSFGKNSSWIVFLEEETDVKMTKLVQVLAKFDKNKEWFLGKPLHDQESTIIHHYAFAENPSVFKYPDFAAAWALSVPLVVRLANKVKDEPLKSDFTIDLKHEVALYIWDNGKGPHLTAVPELCTEPGDSPQARHCATTLISEPPLCGEPVITEDIFVAVKTCRKFHSERVPVIKKTWEKDAFFLEYYSDHADPSIPTINLGIPNTERGHCGKTFAILQRFLSSSVPNTKWLLVVDDDTLISLPRLRVLLSCYDSSQPVCLGERYGYGLSQGGYSYITGGGGVMVAPYRESKPHEYSLSSSVYRQLLANIRLRDVGVDSLCSYFKRTLQMDALNDKCRKKSRTTQESFDLACKRFVNVLTAPCKVTFSLSVKRKPFRENAPHGHTVLLTVVCIQH</sequence>
<dbReference type="Proteomes" id="UP000438429">
    <property type="component" value="Unassembled WGS sequence"/>
</dbReference>
<evidence type="ECO:0000256" key="10">
    <source>
        <dbReference type="PROSITE-ProRule" id="PRU00221"/>
    </source>
</evidence>
<feature type="domain" description="Fringe-like glycosyltransferase" evidence="12">
    <location>
        <begin position="1333"/>
        <end position="1468"/>
    </location>
</feature>
<evidence type="ECO:0000256" key="5">
    <source>
        <dbReference type="ARBA" id="ARBA00022692"/>
    </source>
</evidence>
<keyword evidence="5" id="KW-0812">Transmembrane</keyword>
<comment type="caution">
    <text evidence="13">The sequence shown here is derived from an EMBL/GenBank/DDBJ whole genome shotgun (WGS) entry which is preliminary data.</text>
</comment>
<feature type="repeat" description="WD" evidence="10">
    <location>
        <begin position="513"/>
        <end position="528"/>
    </location>
</feature>
<dbReference type="EMBL" id="VEVO01000015">
    <property type="protein sequence ID" value="KAF0030039.1"/>
    <property type="molecule type" value="Genomic_DNA"/>
</dbReference>
<keyword evidence="8" id="KW-1133">Transmembrane helix</keyword>
<reference evidence="13 14" key="1">
    <citation type="submission" date="2019-06" db="EMBL/GenBank/DDBJ databases">
        <title>Draft genomes of female and male turbot (Scophthalmus maximus).</title>
        <authorList>
            <person name="Xu H."/>
            <person name="Xu X.-W."/>
            <person name="Shao C."/>
            <person name="Chen S."/>
        </authorList>
    </citation>
    <scope>NUCLEOTIDE SEQUENCE [LARGE SCALE GENOMIC DNA]</scope>
    <source>
        <strain evidence="13">Ysfricsl-2016a</strain>
        <tissue evidence="13">Blood</tissue>
    </source>
</reference>
<evidence type="ECO:0000256" key="2">
    <source>
        <dbReference type="ARBA" id="ARBA00022574"/>
    </source>
</evidence>
<evidence type="ECO:0000259" key="12">
    <source>
        <dbReference type="Pfam" id="PF02434"/>
    </source>
</evidence>
<feature type="repeat" description="WD" evidence="10">
    <location>
        <begin position="539"/>
        <end position="580"/>
    </location>
</feature>
<evidence type="ECO:0000256" key="7">
    <source>
        <dbReference type="ARBA" id="ARBA00022968"/>
    </source>
</evidence>
<feature type="repeat" description="WD" evidence="10">
    <location>
        <begin position="627"/>
        <end position="668"/>
    </location>
</feature>
<keyword evidence="6" id="KW-0677">Repeat</keyword>
<dbReference type="InterPro" id="IPR019775">
    <property type="entry name" value="WD40_repeat_CS"/>
</dbReference>
<feature type="compositionally biased region" description="Basic and acidic residues" evidence="11">
    <location>
        <begin position="10"/>
        <end position="25"/>
    </location>
</feature>
<dbReference type="InterPro" id="IPR003378">
    <property type="entry name" value="Fringe-like_glycosylTrfase"/>
</dbReference>
<keyword evidence="3" id="KW-0328">Glycosyltransferase</keyword>
<evidence type="ECO:0000256" key="8">
    <source>
        <dbReference type="ARBA" id="ARBA00022989"/>
    </source>
</evidence>
<dbReference type="Gene3D" id="2.130.10.10">
    <property type="entry name" value="YVTN repeat-like/Quinoprotein amine dehydrogenase"/>
    <property type="match status" value="4"/>
</dbReference>
<dbReference type="InterPro" id="IPR015943">
    <property type="entry name" value="WD40/YVTN_repeat-like_dom_sf"/>
</dbReference>
<dbReference type="PANTHER" id="PTHR44324">
    <property type="entry name" value="WD40 REPEAT DOMAIN 95"/>
    <property type="match status" value="1"/>
</dbReference>
<proteinExistence type="predicted"/>
<dbReference type="GO" id="GO:0016757">
    <property type="term" value="F:glycosyltransferase activity"/>
    <property type="evidence" value="ECO:0007669"/>
    <property type="project" value="UniProtKB-KW"/>
</dbReference>
<dbReference type="InterPro" id="IPR001680">
    <property type="entry name" value="WD40_rpt"/>
</dbReference>